<dbReference type="EMBL" id="SRMO01000063">
    <property type="protein sequence ID" value="TGG92574.1"/>
    <property type="molecule type" value="Genomic_DNA"/>
</dbReference>
<gene>
    <name evidence="1" type="ORF">ERJ67_05760</name>
</gene>
<proteinExistence type="predicted"/>
<organism evidence="1 2">
    <name type="scientific">Aphanocapsa feldmannii 277cV</name>
    <dbReference type="NCBI Taxonomy" id="2507553"/>
    <lineage>
        <taxon>Bacteria</taxon>
        <taxon>Bacillati</taxon>
        <taxon>Cyanobacteriota</taxon>
        <taxon>Cyanophyceae</taxon>
        <taxon>Oscillatoriophycideae</taxon>
        <taxon>Chroococcales</taxon>
        <taxon>Microcystaceae</taxon>
        <taxon>Aphanocapsa</taxon>
    </lineage>
</organism>
<dbReference type="AlphaFoldDB" id="A0A524RPE8"/>
<evidence type="ECO:0000313" key="1">
    <source>
        <dbReference type="EMBL" id="TGG92574.1"/>
    </source>
</evidence>
<comment type="caution">
    <text evidence="1">The sequence shown here is derived from an EMBL/GenBank/DDBJ whole genome shotgun (WGS) entry which is preliminary data.</text>
</comment>
<evidence type="ECO:0000313" key="2">
    <source>
        <dbReference type="Proteomes" id="UP000317990"/>
    </source>
</evidence>
<name>A0A524RPE8_9CHRO</name>
<reference evidence="1 2" key="1">
    <citation type="journal article" date="2019" name="mSystems">
        <title>Life at home and on the roam: Genomic adaptions reflect the dual lifestyle of an intracellular, facultative symbiont.</title>
        <authorList>
            <person name="Burgsdorf I."/>
        </authorList>
    </citation>
    <scope>NUCLEOTIDE SEQUENCE [LARGE SCALE GENOMIC DNA]</scope>
    <source>
        <strain evidence="1">277cV</strain>
    </source>
</reference>
<evidence type="ECO:0008006" key="3">
    <source>
        <dbReference type="Google" id="ProtNLM"/>
    </source>
</evidence>
<accession>A0A524RPE8</accession>
<sequence length="367" mass="40862">MAKKSIAKKRRKRNRKKWVVTPQAPLCALGEVLRVREVFQPLHDTVSIPQKTVVYRPTDKLVFVVLGMLSGAETVSEIQSKVRPDCGLLAAFGYPSCADASVIQQTLDASTQATVASLESALAEVRLKQGRGHRVSSEGQEATHVDIDVSPLPIGKHAEGSKKGYIAKRQNTYTRQLARWVCGDTQEIFSQELYAGDTRSDAVFKPMLGKLETVLTLDTASKRSRVRLRFDAGFGTDANINYALWRGYQLIGKMYASRRIQKLVATVEEWVSVPTRKGIKGREAGWVKQPHRYARRTVQVAVRTPKKDGTWSYAVLVSTDTTAALGDLVLEYDRRSGAPESSFSQDYQALSLRKYRKAGFIAQQVLL</sequence>
<protein>
    <recommendedName>
        <fullName evidence="3">Transposase DDE domain-containing protein</fullName>
    </recommendedName>
</protein>
<dbReference type="Proteomes" id="UP000317990">
    <property type="component" value="Unassembled WGS sequence"/>
</dbReference>